<evidence type="ECO:0000313" key="1">
    <source>
        <dbReference type="EMBL" id="MBB6484432.1"/>
    </source>
</evidence>
<dbReference type="Proteomes" id="UP000565576">
    <property type="component" value="Unassembled WGS sequence"/>
</dbReference>
<comment type="caution">
    <text evidence="1">The sequence shown here is derived from an EMBL/GenBank/DDBJ whole genome shotgun (WGS) entry which is preliminary data.</text>
</comment>
<sequence length="83" mass="9030">MYRNVDVLGRDTMGYKVSDASAISRQNQPFAPLSRQVERIVSDCIGAPRSYKGIQKAIASDTSAIHATGFLKLTIQLTGETDV</sequence>
<organism evidence="1 2">
    <name type="scientific">Rhizobium lusitanum</name>
    <dbReference type="NCBI Taxonomy" id="293958"/>
    <lineage>
        <taxon>Bacteria</taxon>
        <taxon>Pseudomonadati</taxon>
        <taxon>Pseudomonadota</taxon>
        <taxon>Alphaproteobacteria</taxon>
        <taxon>Hyphomicrobiales</taxon>
        <taxon>Rhizobiaceae</taxon>
        <taxon>Rhizobium/Agrobacterium group</taxon>
        <taxon>Rhizobium</taxon>
    </lineage>
</organism>
<evidence type="ECO:0000313" key="2">
    <source>
        <dbReference type="Proteomes" id="UP000565576"/>
    </source>
</evidence>
<reference evidence="1 2" key="1">
    <citation type="submission" date="2020-08" db="EMBL/GenBank/DDBJ databases">
        <title>Genomic Encyclopedia of Type Strains, Phase IV (KMG-V): Genome sequencing to study the core and pangenomes of soil and plant-associated prokaryotes.</title>
        <authorList>
            <person name="Whitman W."/>
        </authorList>
    </citation>
    <scope>NUCLEOTIDE SEQUENCE [LARGE SCALE GENOMIC DNA]</scope>
    <source>
        <strain evidence="1 2">SEMIA 4060</strain>
    </source>
</reference>
<name>A0A7X0MB61_9HYPH</name>
<accession>A0A7X0MB61</accession>
<proteinExistence type="predicted"/>
<dbReference type="AlphaFoldDB" id="A0A7X0MB61"/>
<dbReference type="EMBL" id="JACHBG010000003">
    <property type="protein sequence ID" value="MBB6484432.1"/>
    <property type="molecule type" value="Genomic_DNA"/>
</dbReference>
<dbReference type="RefSeq" id="WP_184703291.1">
    <property type="nucleotide sequence ID" value="NZ_JACHBG010000003.1"/>
</dbReference>
<protein>
    <submittedName>
        <fullName evidence="1">Uncharacterized protein</fullName>
    </submittedName>
</protein>
<gene>
    <name evidence="1" type="ORF">GGD46_001710</name>
</gene>